<dbReference type="Proteomes" id="UP000074561">
    <property type="component" value="Chromosome"/>
</dbReference>
<dbReference type="InterPro" id="IPR005467">
    <property type="entry name" value="His_kinase_dom"/>
</dbReference>
<dbReference type="Pfam" id="PF06580">
    <property type="entry name" value="His_kinase"/>
    <property type="match status" value="1"/>
</dbReference>
<protein>
    <submittedName>
        <fullName evidence="4">Histidine kinase-, DNA gyrase B-, and HSP90-like ATPase family protein</fullName>
    </submittedName>
</protein>
<keyword evidence="4" id="KW-0418">Kinase</keyword>
<dbReference type="SUPFAM" id="SSF55874">
    <property type="entry name" value="ATPase domain of HSP90 chaperone/DNA topoisomerase II/histidine kinase"/>
    <property type="match status" value="1"/>
</dbReference>
<dbReference type="RefSeq" id="WP_061942628.1">
    <property type="nucleotide sequence ID" value="NZ_CP013234.1"/>
</dbReference>
<dbReference type="PANTHER" id="PTHR34220">
    <property type="entry name" value="SENSOR HISTIDINE KINASE YPDA"/>
    <property type="match status" value="1"/>
</dbReference>
<feature type="transmembrane region" description="Helical" evidence="2">
    <location>
        <begin position="48"/>
        <end position="72"/>
    </location>
</feature>
<dbReference type="GO" id="GO:0016020">
    <property type="term" value="C:membrane"/>
    <property type="evidence" value="ECO:0007669"/>
    <property type="project" value="InterPro"/>
</dbReference>
<feature type="coiled-coil region" evidence="1">
    <location>
        <begin position="147"/>
        <end position="179"/>
    </location>
</feature>
<feature type="transmembrane region" description="Helical" evidence="2">
    <location>
        <begin position="123"/>
        <end position="142"/>
    </location>
</feature>
<dbReference type="OrthoDB" id="2514702at2"/>
<keyword evidence="1" id="KW-0175">Coiled coil</keyword>
<dbReference type="InterPro" id="IPR050640">
    <property type="entry name" value="Bact_2-comp_sensor_kinase"/>
</dbReference>
<feature type="transmembrane region" description="Helical" evidence="2">
    <location>
        <begin position="84"/>
        <end position="103"/>
    </location>
</feature>
<dbReference type="InterPro" id="IPR003594">
    <property type="entry name" value="HATPase_dom"/>
</dbReference>
<dbReference type="STRING" id="279113.CPter91_3929"/>
<gene>
    <name evidence="4" type="ORF">CPter91_3929</name>
</gene>
<dbReference type="SMART" id="SM00387">
    <property type="entry name" value="HATPase_c"/>
    <property type="match status" value="1"/>
</dbReference>
<keyword evidence="2" id="KW-0812">Transmembrane</keyword>
<dbReference type="AlphaFoldDB" id="A0A127Q841"/>
<evidence type="ECO:0000256" key="1">
    <source>
        <dbReference type="SAM" id="Coils"/>
    </source>
</evidence>
<sequence>MKPAPQTALPPTAEPLARRLLRTLYFNLGIDVMCAVIVTYVMRISDQFLPNLVFSLCIGLTAMVLIEAGRSLVWRNATPPKAHFLAYILVAAGIAQFIGIRLADLLLGLPTDNFLSMYMNVSGLGLVILTVSVCVGATLFFWNLSTLAELRNQAATERARAVAVEKQALQAQLQMLQAQIEPHMLFNTLATLQSLIALDAPRAQQMLDQLIQFLRASLSSSRIEQTTLAQEFSLMEAYLELMSLRMGSRLSFDLQLPAALRDTVIAPMLLQPLVENAIKHGLEPKIEGGRIEVSASRHGQLLLLDVSDTGLGLATGFADIAQQTPASQGSHIGLSNIRERLQALYGSRASLSVKPNLPHGVIAQLQLPILS</sequence>
<evidence type="ECO:0000313" key="5">
    <source>
        <dbReference type="Proteomes" id="UP000074561"/>
    </source>
</evidence>
<reference evidence="4 5" key="1">
    <citation type="submission" date="2015-11" db="EMBL/GenBank/DDBJ databases">
        <title>Exploring the genomic traits of fungus-feeding bacterial genus Collimonas.</title>
        <authorList>
            <person name="Song C."/>
            <person name="Schmidt R."/>
            <person name="de Jager V."/>
            <person name="Krzyzanowska D."/>
            <person name="Jongedijk E."/>
            <person name="Cankar K."/>
            <person name="Beekwilder J."/>
            <person name="van Veen A."/>
            <person name="de Boer W."/>
            <person name="van Veen J.A."/>
            <person name="Garbeva P."/>
        </authorList>
    </citation>
    <scope>NUCLEOTIDE SEQUENCE [LARGE SCALE GENOMIC DNA]</scope>
    <source>
        <strain evidence="4 5">Ter91</strain>
    </source>
</reference>
<proteinExistence type="predicted"/>
<dbReference type="EMBL" id="CP013234">
    <property type="protein sequence ID" value="AMP06250.1"/>
    <property type="molecule type" value="Genomic_DNA"/>
</dbReference>
<evidence type="ECO:0000256" key="2">
    <source>
        <dbReference type="SAM" id="Phobius"/>
    </source>
</evidence>
<evidence type="ECO:0000313" key="4">
    <source>
        <dbReference type="EMBL" id="AMP06250.1"/>
    </source>
</evidence>
<dbReference type="GO" id="GO:0000155">
    <property type="term" value="F:phosphorelay sensor kinase activity"/>
    <property type="evidence" value="ECO:0007669"/>
    <property type="project" value="InterPro"/>
</dbReference>
<accession>A0A127Q841</accession>
<dbReference type="InterPro" id="IPR010559">
    <property type="entry name" value="Sig_transdc_His_kin_internal"/>
</dbReference>
<feature type="domain" description="Histidine kinase" evidence="3">
    <location>
        <begin position="157"/>
        <end position="371"/>
    </location>
</feature>
<keyword evidence="2" id="KW-1133">Transmembrane helix</keyword>
<feature type="transmembrane region" description="Helical" evidence="2">
    <location>
        <begin position="24"/>
        <end position="42"/>
    </location>
</feature>
<keyword evidence="2" id="KW-0472">Membrane</keyword>
<evidence type="ECO:0000259" key="3">
    <source>
        <dbReference type="PROSITE" id="PS50109"/>
    </source>
</evidence>
<dbReference type="InterPro" id="IPR036890">
    <property type="entry name" value="HATPase_C_sf"/>
</dbReference>
<dbReference type="Pfam" id="PF02518">
    <property type="entry name" value="HATPase_c"/>
    <property type="match status" value="1"/>
</dbReference>
<dbReference type="Gene3D" id="3.30.565.10">
    <property type="entry name" value="Histidine kinase-like ATPase, C-terminal domain"/>
    <property type="match status" value="1"/>
</dbReference>
<dbReference type="PANTHER" id="PTHR34220:SF9">
    <property type="entry name" value="SIGNAL TRANSDUCTION HISTIDINE KINASE INTERNAL REGION DOMAIN-CONTAINING PROTEIN"/>
    <property type="match status" value="1"/>
</dbReference>
<name>A0A127Q841_9BURK</name>
<keyword evidence="4" id="KW-0808">Transferase</keyword>
<dbReference type="KEGG" id="cpra:CPter91_3929"/>
<dbReference type="PROSITE" id="PS50109">
    <property type="entry name" value="HIS_KIN"/>
    <property type="match status" value="1"/>
</dbReference>
<dbReference type="PATRIC" id="fig|279113.9.peg.3898"/>
<organism evidence="4 5">
    <name type="scientific">Collimonas pratensis</name>
    <dbReference type="NCBI Taxonomy" id="279113"/>
    <lineage>
        <taxon>Bacteria</taxon>
        <taxon>Pseudomonadati</taxon>
        <taxon>Pseudomonadota</taxon>
        <taxon>Betaproteobacteria</taxon>
        <taxon>Burkholderiales</taxon>
        <taxon>Oxalobacteraceae</taxon>
        <taxon>Collimonas</taxon>
    </lineage>
</organism>